<dbReference type="GO" id="GO:0000463">
    <property type="term" value="P:maturation of LSU-rRNA from tricistronic rRNA transcript (SSU-rRNA, 5.8S rRNA, LSU-rRNA)"/>
    <property type="evidence" value="ECO:0007669"/>
    <property type="project" value="TreeGrafter"/>
</dbReference>
<comment type="caution">
    <text evidence="1">The sequence shown here is derived from an EMBL/GenBank/DDBJ whole genome shotgun (WGS) entry which is preliminary data.</text>
</comment>
<name>A0AAD5P4F2_ACENE</name>
<dbReference type="GO" id="GO:0003735">
    <property type="term" value="F:structural constituent of ribosome"/>
    <property type="evidence" value="ECO:0007669"/>
    <property type="project" value="TreeGrafter"/>
</dbReference>
<dbReference type="PANTHER" id="PTHR11524">
    <property type="entry name" value="60S RIBOSOMAL PROTEIN L7"/>
    <property type="match status" value="1"/>
</dbReference>
<proteinExistence type="predicted"/>
<dbReference type="PANTHER" id="PTHR11524:SF36">
    <property type="entry name" value="LARGE RIBOSOMAL SUBUNIT PROTEIN UL30Z"/>
    <property type="match status" value="1"/>
</dbReference>
<dbReference type="InterPro" id="IPR036919">
    <property type="entry name" value="Ribo_uL30_ferredoxin-like_sf"/>
</dbReference>
<dbReference type="Proteomes" id="UP001064489">
    <property type="component" value="Chromosome 13"/>
</dbReference>
<dbReference type="GO" id="GO:0003723">
    <property type="term" value="F:RNA binding"/>
    <property type="evidence" value="ECO:0007669"/>
    <property type="project" value="TreeGrafter"/>
</dbReference>
<dbReference type="InterPro" id="IPR039699">
    <property type="entry name" value="Ribosomal_uL30"/>
</dbReference>
<organism evidence="1 2">
    <name type="scientific">Acer negundo</name>
    <name type="common">Box elder</name>
    <dbReference type="NCBI Taxonomy" id="4023"/>
    <lineage>
        <taxon>Eukaryota</taxon>
        <taxon>Viridiplantae</taxon>
        <taxon>Streptophyta</taxon>
        <taxon>Embryophyta</taxon>
        <taxon>Tracheophyta</taxon>
        <taxon>Spermatophyta</taxon>
        <taxon>Magnoliopsida</taxon>
        <taxon>eudicotyledons</taxon>
        <taxon>Gunneridae</taxon>
        <taxon>Pentapetalae</taxon>
        <taxon>rosids</taxon>
        <taxon>malvids</taxon>
        <taxon>Sapindales</taxon>
        <taxon>Sapindaceae</taxon>
        <taxon>Hippocastanoideae</taxon>
        <taxon>Acereae</taxon>
        <taxon>Acer</taxon>
    </lineage>
</organism>
<evidence type="ECO:0000313" key="2">
    <source>
        <dbReference type="Proteomes" id="UP001064489"/>
    </source>
</evidence>
<dbReference type="EMBL" id="JAJSOW010000002">
    <property type="protein sequence ID" value="KAI9198471.1"/>
    <property type="molecule type" value="Genomic_DNA"/>
</dbReference>
<dbReference type="SUPFAM" id="SSF55129">
    <property type="entry name" value="Ribosomal protein L30p/L7e"/>
    <property type="match status" value="1"/>
</dbReference>
<sequence length="138" mass="16159">MVQVVTMGNMVDPLVDLVAIRRRREKLRLLLRVLLQLTVHQRRKVLTDTSYPAYEEALRRKCSSFSLSGIGETWHYMHRRYSTRITNVGPHFKEVMNFLRLFQLNKTEGLLGKKQPFKDGGEAGNREDQINELIDKMN</sequence>
<evidence type="ECO:0000313" key="1">
    <source>
        <dbReference type="EMBL" id="KAI9198471.1"/>
    </source>
</evidence>
<dbReference type="GO" id="GO:0022625">
    <property type="term" value="C:cytosolic large ribosomal subunit"/>
    <property type="evidence" value="ECO:0007669"/>
    <property type="project" value="TreeGrafter"/>
</dbReference>
<keyword evidence="2" id="KW-1185">Reference proteome</keyword>
<reference evidence="1 2" key="1">
    <citation type="journal article" date="2022" name="Plant J.">
        <title>Strategies of tolerance reflected in two North American maple genomes.</title>
        <authorList>
            <person name="McEvoy S.L."/>
            <person name="Sezen U.U."/>
            <person name="Trouern-Trend A."/>
            <person name="McMahon S.M."/>
            <person name="Schaberg P.G."/>
            <person name="Yang J."/>
            <person name="Wegrzyn J.L."/>
            <person name="Swenson N.G."/>
        </authorList>
    </citation>
    <scope>NUCLEOTIDE SEQUENCE [LARGE SCALE GENOMIC DNA]</scope>
    <source>
        <strain evidence="1">91603</strain>
    </source>
</reference>
<gene>
    <name evidence="1" type="ORF">LWI28_016503</name>
</gene>
<accession>A0AAD5P4F2</accession>
<dbReference type="Gene3D" id="3.30.1390.20">
    <property type="entry name" value="Ribosomal protein L30, ferredoxin-like fold domain"/>
    <property type="match status" value="1"/>
</dbReference>
<protein>
    <submittedName>
        <fullName evidence="1">Uncharacterized protein</fullName>
    </submittedName>
</protein>
<dbReference type="AlphaFoldDB" id="A0AAD5P4F2"/>